<dbReference type="Gene3D" id="3.90.550.10">
    <property type="entry name" value="Spore Coat Polysaccharide Biosynthesis Protein SpsA, Chain A"/>
    <property type="match status" value="1"/>
</dbReference>
<organism evidence="1 2">
    <name type="scientific">Desulfovibrio subterraneus</name>
    <dbReference type="NCBI Taxonomy" id="2718620"/>
    <lineage>
        <taxon>Bacteria</taxon>
        <taxon>Pseudomonadati</taxon>
        <taxon>Thermodesulfobacteriota</taxon>
        <taxon>Desulfovibrionia</taxon>
        <taxon>Desulfovibrionales</taxon>
        <taxon>Desulfovibrionaceae</taxon>
        <taxon>Desulfovibrio</taxon>
    </lineage>
</organism>
<sequence>MILVFPIYLGKQKALWCSDAGRAILSARLYAALRVEGVDQVVVVTDEPDVLHDVWPPDAAGVRCIVREANREREISRFLPYGTRAALDAVQAMADEADMPVMVADFRCPFITSDDVSSAQGEFAASGRASMVSVTALRDNPCQLEGYYTVADVGMVHIFEPAESGDAVLQSAGVLAHLPASWSGRHVTRPFPFDWAARGIAAESREESGAVLFRRSHVTDRTVEYLSYNEHQTAEISEAPACLWLYESEQQARIVASSMGHFRQEVPPLLPAGTELAGGCVRRGGAAVPYRLFRLPDGRWCLYASTDMGNDRLHLVPVCGAGRREDTSPVAEGFMEGGRSFVFECSADGVDGFAFWFLKEVGDQGGYDLRLDYPGEGGLWHTEKGSGRKLTLTTGEHISGRQLFPDVYAPMSCLGILSACSYETYDSELAQGMCLGWVLPLERSLRIASEFDMLVFKSMSEGCNCI</sequence>
<dbReference type="InterPro" id="IPR029044">
    <property type="entry name" value="Nucleotide-diphossugar_trans"/>
</dbReference>
<proteinExistence type="predicted"/>
<name>A0A7J0BH62_9BACT</name>
<dbReference type="RefSeq" id="WP_174404232.1">
    <property type="nucleotide sequence ID" value="NZ_BLVO01000012.1"/>
</dbReference>
<gene>
    <name evidence="1" type="ORF">DSM101010T_08960</name>
</gene>
<dbReference type="AlphaFoldDB" id="A0A7J0BH62"/>
<dbReference type="SUPFAM" id="SSF53448">
    <property type="entry name" value="Nucleotide-diphospho-sugar transferases"/>
    <property type="match status" value="1"/>
</dbReference>
<protein>
    <submittedName>
        <fullName evidence="1">Uncharacterized protein</fullName>
    </submittedName>
</protein>
<dbReference type="EMBL" id="BLVO01000012">
    <property type="protein sequence ID" value="GFM32531.1"/>
    <property type="molecule type" value="Genomic_DNA"/>
</dbReference>
<reference evidence="1 2" key="1">
    <citation type="submission" date="2020-05" db="EMBL/GenBank/DDBJ databases">
        <title>Draft genome sequence of Desulfovibrio sp. strain HN2T.</title>
        <authorList>
            <person name="Ueno A."/>
            <person name="Tamazawa S."/>
            <person name="Tamamura S."/>
            <person name="Murakami T."/>
            <person name="Kiyama T."/>
            <person name="Inomata H."/>
            <person name="Amano Y."/>
            <person name="Miyakawa K."/>
            <person name="Tamaki H."/>
            <person name="Naganuma T."/>
            <person name="Kaneko K."/>
        </authorList>
    </citation>
    <scope>NUCLEOTIDE SEQUENCE [LARGE SCALE GENOMIC DNA]</scope>
    <source>
        <strain evidence="1 2">HN2</strain>
    </source>
</reference>
<keyword evidence="2" id="KW-1185">Reference proteome</keyword>
<dbReference type="Proteomes" id="UP000503840">
    <property type="component" value="Unassembled WGS sequence"/>
</dbReference>
<comment type="caution">
    <text evidence="1">The sequence shown here is derived from an EMBL/GenBank/DDBJ whole genome shotgun (WGS) entry which is preliminary data.</text>
</comment>
<evidence type="ECO:0000313" key="1">
    <source>
        <dbReference type="EMBL" id="GFM32531.1"/>
    </source>
</evidence>
<accession>A0A7J0BH62</accession>
<evidence type="ECO:0000313" key="2">
    <source>
        <dbReference type="Proteomes" id="UP000503840"/>
    </source>
</evidence>